<evidence type="ECO:0000256" key="1">
    <source>
        <dbReference type="SAM" id="MobiDB-lite"/>
    </source>
</evidence>
<feature type="compositionally biased region" description="Basic and acidic residues" evidence="1">
    <location>
        <begin position="10"/>
        <end position="21"/>
    </location>
</feature>
<feature type="compositionally biased region" description="Polar residues" evidence="1">
    <location>
        <begin position="98"/>
        <end position="109"/>
    </location>
</feature>
<dbReference type="Proteomes" id="UP000230233">
    <property type="component" value="Chromosome V"/>
</dbReference>
<dbReference type="AlphaFoldDB" id="A0A2G5TGK2"/>
<protein>
    <recommendedName>
        <fullName evidence="4">SPK domain-containing protein</fullName>
    </recommendedName>
</protein>
<evidence type="ECO:0000313" key="2">
    <source>
        <dbReference type="EMBL" id="PIC26432.1"/>
    </source>
</evidence>
<comment type="caution">
    <text evidence="2">The sequence shown here is derived from an EMBL/GenBank/DDBJ whole genome shotgun (WGS) entry which is preliminary data.</text>
</comment>
<gene>
    <name evidence="2" type="primary">Cnig_chr_V.g19009</name>
    <name evidence="2" type="ORF">B9Z55_019009</name>
</gene>
<feature type="region of interest" description="Disordered" evidence="1">
    <location>
        <begin position="1"/>
        <end position="29"/>
    </location>
</feature>
<reference evidence="3" key="1">
    <citation type="submission" date="2017-10" db="EMBL/GenBank/DDBJ databases">
        <title>Rapid genome shrinkage in a self-fertile nematode reveals novel sperm competition proteins.</title>
        <authorList>
            <person name="Yin D."/>
            <person name="Schwarz E.M."/>
            <person name="Thomas C.G."/>
            <person name="Felde R.L."/>
            <person name="Korf I.F."/>
            <person name="Cutter A.D."/>
            <person name="Schartner C.M."/>
            <person name="Ralston E.J."/>
            <person name="Meyer B.J."/>
            <person name="Haag E.S."/>
        </authorList>
    </citation>
    <scope>NUCLEOTIDE SEQUENCE [LARGE SCALE GENOMIC DNA]</scope>
    <source>
        <strain evidence="3">JU1422</strain>
    </source>
</reference>
<name>A0A2G5TGK2_9PELO</name>
<proteinExistence type="predicted"/>
<evidence type="ECO:0008006" key="4">
    <source>
        <dbReference type="Google" id="ProtNLM"/>
    </source>
</evidence>
<organism evidence="2 3">
    <name type="scientific">Caenorhabditis nigoni</name>
    <dbReference type="NCBI Taxonomy" id="1611254"/>
    <lineage>
        <taxon>Eukaryota</taxon>
        <taxon>Metazoa</taxon>
        <taxon>Ecdysozoa</taxon>
        <taxon>Nematoda</taxon>
        <taxon>Chromadorea</taxon>
        <taxon>Rhabditida</taxon>
        <taxon>Rhabditina</taxon>
        <taxon>Rhabditomorpha</taxon>
        <taxon>Rhabditoidea</taxon>
        <taxon>Rhabditidae</taxon>
        <taxon>Peloderinae</taxon>
        <taxon>Caenorhabditis</taxon>
    </lineage>
</organism>
<dbReference type="EMBL" id="PDUG01000005">
    <property type="protein sequence ID" value="PIC26432.1"/>
    <property type="molecule type" value="Genomic_DNA"/>
</dbReference>
<keyword evidence="3" id="KW-1185">Reference proteome</keyword>
<accession>A0A2G5TGK2</accession>
<feature type="region of interest" description="Disordered" evidence="1">
    <location>
        <begin position="84"/>
        <end position="109"/>
    </location>
</feature>
<evidence type="ECO:0000313" key="3">
    <source>
        <dbReference type="Proteomes" id="UP000230233"/>
    </source>
</evidence>
<sequence>MSCGSTEDLQNLRKRPEEEKSSMNNRPSQVVQIVRNEGVAEEHCLPSLIVYSFTEGAKRPVPNVSKTLKQEELNDMGGMIIRKHPQPQLKTPKEEQISDSSINPSHRPSQISVQTWDMADFNGFINLMLKSLKRSRIRNSSQKEKCLSLKTVYRYINLCLISPFGSEVTREALKLVDTEIEKLGVSDDEIPLRTIRGNLENWLNASTGYWI</sequence>